<dbReference type="OrthoDB" id="9767746at2"/>
<dbReference type="AlphaFoldDB" id="A0A1S6ITQ4"/>
<dbReference type="Proteomes" id="UP000189464">
    <property type="component" value="Chromosome"/>
</dbReference>
<evidence type="ECO:0000313" key="2">
    <source>
        <dbReference type="Proteomes" id="UP000189464"/>
    </source>
</evidence>
<accession>A0A1S6ITQ4</accession>
<dbReference type="EMBL" id="CP019698">
    <property type="protein sequence ID" value="AQS58154.1"/>
    <property type="molecule type" value="Genomic_DNA"/>
</dbReference>
<organism evidence="1 2">
    <name type="scientific">Desulforamulus ferrireducens</name>
    <dbReference type="NCBI Taxonomy" id="1833852"/>
    <lineage>
        <taxon>Bacteria</taxon>
        <taxon>Bacillati</taxon>
        <taxon>Bacillota</taxon>
        <taxon>Clostridia</taxon>
        <taxon>Eubacteriales</taxon>
        <taxon>Peptococcaceae</taxon>
        <taxon>Desulforamulus</taxon>
    </lineage>
</organism>
<proteinExistence type="predicted"/>
<dbReference type="KEGG" id="dfg:B0537_03025"/>
<keyword evidence="2" id="KW-1185">Reference proteome</keyword>
<protein>
    <submittedName>
        <fullName evidence="1">Uncharacterized protein</fullName>
    </submittedName>
</protein>
<dbReference type="STRING" id="1833852.B0537_03025"/>
<evidence type="ECO:0000313" key="1">
    <source>
        <dbReference type="EMBL" id="AQS58154.1"/>
    </source>
</evidence>
<reference evidence="1 2" key="1">
    <citation type="journal article" date="2016" name="Int. J. Syst. Evol. Microbiol.">
        <title>Desulfotomaculum ferrireducens sp. nov., a moderately thermophilic sulfate-reducing and dissimilatory Fe(III)-reducing bacterium isolated from compost.</title>
        <authorList>
            <person name="Yang G."/>
            <person name="Guo J."/>
            <person name="Zhuang L."/>
            <person name="Yuan Y."/>
            <person name="Zhou S."/>
        </authorList>
    </citation>
    <scope>NUCLEOTIDE SEQUENCE [LARGE SCALE GENOMIC DNA]</scope>
    <source>
        <strain evidence="1 2">GSS09</strain>
    </source>
</reference>
<gene>
    <name evidence="1" type="ORF">B0537_03025</name>
</gene>
<name>A0A1S6ITQ4_9FIRM</name>
<dbReference type="RefSeq" id="WP_077713119.1">
    <property type="nucleotide sequence ID" value="NZ_CP019698.1"/>
</dbReference>
<sequence>MFLRKVSTKKNGKEYVYVKLIESYRADGKVKQRVVANFGSLDTITPTKIQGLINSLGKLYQELSDNNQQEITLDKHRELREVKQQLISSSTQKTLGLLVKCPREQELTQALFLRYLVGGGGSLSIQEYCQKYKLANGTNIQFYQLMKKLGQEETRKVLYEQWLQTKCCEKGRNKVVYIHILPAVFQGVTQEGEYKKQLILFLASDHKGIILDFDYAEGLKHLSYQLNSFVGRLKGQGQAEVIVLDGENLLQENSTNYRIARLAQNSTGVAEDSFKLLQQLPQSTDKQKGIQARIARAAAGLEMLKADILMGKLTKEAVVMKKAEAILRDNQCQGLISYYWDLHNQTLGYQTNQLALDNLNQEVITSRWYVRKDEHKPLHNLLQINLQDFSTIKDQLQVPLVNICAEYHYAPEIISAHILLAMLKSQHEYQMKISNQEVGNQEYLQCCM</sequence>